<dbReference type="Pfam" id="PF01541">
    <property type="entry name" value="GIY-YIG"/>
    <property type="match status" value="1"/>
</dbReference>
<dbReference type="InterPro" id="IPR000305">
    <property type="entry name" value="GIY-YIG_endonuc"/>
</dbReference>
<proteinExistence type="inferred from homology"/>
<organism evidence="3 4">
    <name type="scientific">Candidatus Sungiibacteriota bacterium</name>
    <dbReference type="NCBI Taxonomy" id="2750080"/>
    <lineage>
        <taxon>Bacteria</taxon>
        <taxon>Candidatus Sungiibacteriota</taxon>
    </lineage>
</organism>
<evidence type="ECO:0000313" key="4">
    <source>
        <dbReference type="Proteomes" id="UP000756703"/>
    </source>
</evidence>
<protein>
    <submittedName>
        <fullName evidence="3">GIY-YIG nuclease family protein</fullName>
    </submittedName>
</protein>
<reference evidence="3" key="1">
    <citation type="submission" date="2020-07" db="EMBL/GenBank/DDBJ databases">
        <title>Huge and variable diversity of episymbiotic CPR bacteria and DPANN archaea in groundwater ecosystems.</title>
        <authorList>
            <person name="He C.Y."/>
            <person name="Keren R."/>
            <person name="Whittaker M."/>
            <person name="Farag I.F."/>
            <person name="Doudna J."/>
            <person name="Cate J.H.D."/>
            <person name="Banfield J.F."/>
        </authorList>
    </citation>
    <scope>NUCLEOTIDE SEQUENCE</scope>
    <source>
        <strain evidence="3">NC_groundwater_1225_Ag_S-0.1um_56_177</strain>
    </source>
</reference>
<feature type="domain" description="GIY-YIG" evidence="2">
    <location>
        <begin position="1"/>
        <end position="75"/>
    </location>
</feature>
<comment type="similarity">
    <text evidence="1">Belongs to the UPF0213 family.</text>
</comment>
<evidence type="ECO:0000313" key="3">
    <source>
        <dbReference type="EMBL" id="MBI4132908.1"/>
    </source>
</evidence>
<dbReference type="InterPro" id="IPR035901">
    <property type="entry name" value="GIY-YIG_endonuc_sf"/>
</dbReference>
<dbReference type="EMBL" id="JACQMI010000015">
    <property type="protein sequence ID" value="MBI4132908.1"/>
    <property type="molecule type" value="Genomic_DNA"/>
</dbReference>
<gene>
    <name evidence="3" type="ORF">HY473_02380</name>
</gene>
<name>A0A932YZ67_9BACT</name>
<sequence length="86" mass="10324">MYFVYVLQSLRDGNKYVGFTTNLEQRLSEHNRGRSFATKSRLPLELIYFEASRNEEDARRREGYLKTTRGRRFLAKRLKVFSRSKL</sequence>
<dbReference type="Gene3D" id="3.40.1440.10">
    <property type="entry name" value="GIY-YIG endonuclease"/>
    <property type="match status" value="1"/>
</dbReference>
<accession>A0A932YZ67</accession>
<dbReference type="CDD" id="cd10449">
    <property type="entry name" value="GIY-YIG_SLX1_like"/>
    <property type="match status" value="1"/>
</dbReference>
<dbReference type="InterPro" id="IPR050190">
    <property type="entry name" value="UPF0213_domain"/>
</dbReference>
<dbReference type="PANTHER" id="PTHR34477:SF1">
    <property type="entry name" value="UPF0213 PROTEIN YHBQ"/>
    <property type="match status" value="1"/>
</dbReference>
<dbReference type="SUPFAM" id="SSF82771">
    <property type="entry name" value="GIY-YIG endonuclease"/>
    <property type="match status" value="1"/>
</dbReference>
<comment type="caution">
    <text evidence="3">The sequence shown here is derived from an EMBL/GenBank/DDBJ whole genome shotgun (WGS) entry which is preliminary data.</text>
</comment>
<dbReference type="AlphaFoldDB" id="A0A932YZ67"/>
<dbReference type="Proteomes" id="UP000756703">
    <property type="component" value="Unassembled WGS sequence"/>
</dbReference>
<dbReference type="PROSITE" id="PS50164">
    <property type="entry name" value="GIY_YIG"/>
    <property type="match status" value="1"/>
</dbReference>
<evidence type="ECO:0000256" key="1">
    <source>
        <dbReference type="ARBA" id="ARBA00007435"/>
    </source>
</evidence>
<dbReference type="PANTHER" id="PTHR34477">
    <property type="entry name" value="UPF0213 PROTEIN YHBQ"/>
    <property type="match status" value="1"/>
</dbReference>
<evidence type="ECO:0000259" key="2">
    <source>
        <dbReference type="PROSITE" id="PS50164"/>
    </source>
</evidence>